<comment type="caution">
    <text evidence="2">The sequence shown here is derived from an EMBL/GenBank/DDBJ whole genome shotgun (WGS) entry which is preliminary data.</text>
</comment>
<feature type="region of interest" description="Disordered" evidence="1">
    <location>
        <begin position="409"/>
        <end position="444"/>
    </location>
</feature>
<evidence type="ECO:0000313" key="2">
    <source>
        <dbReference type="EMBL" id="KAL0576178.1"/>
    </source>
</evidence>
<evidence type="ECO:0000313" key="3">
    <source>
        <dbReference type="Proteomes" id="UP001465976"/>
    </source>
</evidence>
<feature type="compositionally biased region" description="Low complexity" evidence="1">
    <location>
        <begin position="409"/>
        <end position="436"/>
    </location>
</feature>
<reference evidence="2 3" key="1">
    <citation type="submission" date="2024-02" db="EMBL/GenBank/DDBJ databases">
        <title>A draft genome for the cacao thread blight pathogen Marasmius crinis-equi.</title>
        <authorList>
            <person name="Cohen S.P."/>
            <person name="Baruah I.K."/>
            <person name="Amoako-Attah I."/>
            <person name="Bukari Y."/>
            <person name="Meinhardt L.W."/>
            <person name="Bailey B.A."/>
        </authorList>
    </citation>
    <scope>NUCLEOTIDE SEQUENCE [LARGE SCALE GENOMIC DNA]</scope>
    <source>
        <strain evidence="2 3">GH-76</strain>
    </source>
</reference>
<dbReference type="Proteomes" id="UP001465976">
    <property type="component" value="Unassembled WGS sequence"/>
</dbReference>
<proteinExistence type="predicted"/>
<name>A0ABR3FLA0_9AGAR</name>
<sequence>MSTDDETTHPASYFVAINQITGVLSHSDACQVLLDVENDPPIPLHPLVRSRALELILHGSSLYFLKSEIKEFVKQTFGEDTHSSKSHRYFLESHDTSAMYRTTRRFFGVCQRIGPEETLDLWLRSHNPNPPSPLIRDSCLHYQPQLKDDKLVIATPDMKKAAWDHAHNQHILMDLTFGFCSSSLLLTLLMAFDNARHGVPVGALLFSACRDAKAAHADYDTRELTRLVGVWKDGLGLNSAGEKINIKVATTDQDPRERNTLSTHWPEIFLLLDATRAFEAERQYLLRLGRRQSAVAKKQAKGGLLFLSYLGQYHLKSEDYWMSWSPAGALEVSQRLDIPVEHVPRTNNPLEGFNRRIKGQYIAPYTRGGRLPRIDVWVYVFITFVILELFQSFREKEEQQKFCATFRSTCPASSSDTCDTSTTSESSSTSKSSTRSAKSKIQTPEFTVEELEKEGGVEDAVICKDDGDVLVDDSGDEVGDEELKELAAQTTLFVEETQFDMTPDEPALDADDILAQLCEPKHHHFLNPDEMDDMDPLYTLSPPSSPLPSRVDDTYEPPNHLSTAVPLRALHPYPSLHN</sequence>
<keyword evidence="3" id="KW-1185">Reference proteome</keyword>
<evidence type="ECO:0000256" key="1">
    <source>
        <dbReference type="SAM" id="MobiDB-lite"/>
    </source>
</evidence>
<organism evidence="2 3">
    <name type="scientific">Marasmius crinis-equi</name>
    <dbReference type="NCBI Taxonomy" id="585013"/>
    <lineage>
        <taxon>Eukaryota</taxon>
        <taxon>Fungi</taxon>
        <taxon>Dikarya</taxon>
        <taxon>Basidiomycota</taxon>
        <taxon>Agaricomycotina</taxon>
        <taxon>Agaricomycetes</taxon>
        <taxon>Agaricomycetidae</taxon>
        <taxon>Agaricales</taxon>
        <taxon>Marasmiineae</taxon>
        <taxon>Marasmiaceae</taxon>
        <taxon>Marasmius</taxon>
    </lineage>
</organism>
<dbReference type="EMBL" id="JBAHYK010000241">
    <property type="protein sequence ID" value="KAL0576178.1"/>
    <property type="molecule type" value="Genomic_DNA"/>
</dbReference>
<gene>
    <name evidence="2" type="ORF">V5O48_005795</name>
</gene>
<feature type="region of interest" description="Disordered" evidence="1">
    <location>
        <begin position="541"/>
        <end position="563"/>
    </location>
</feature>
<protein>
    <submittedName>
        <fullName evidence="2">Uncharacterized protein</fullName>
    </submittedName>
</protein>
<accession>A0ABR3FLA0</accession>